<gene>
    <name evidence="1" type="ORF">EAG_09682</name>
</gene>
<accession>E2AHD7</accession>
<name>E2AHD7_CAMFO</name>
<evidence type="ECO:0008006" key="3">
    <source>
        <dbReference type="Google" id="ProtNLM"/>
    </source>
</evidence>
<sequence length="85" mass="10354">YIGQTKRHVSIRVKEHRNNIEVHESNFSVIKHKVEFNHVFDWSLPVIFHNEKYVRKKEIAEMFLIKKFDNTINLQKDTENLNNIY</sequence>
<organism evidence="2">
    <name type="scientific">Camponotus floridanus</name>
    <name type="common">Florida carpenter ant</name>
    <dbReference type="NCBI Taxonomy" id="104421"/>
    <lineage>
        <taxon>Eukaryota</taxon>
        <taxon>Metazoa</taxon>
        <taxon>Ecdysozoa</taxon>
        <taxon>Arthropoda</taxon>
        <taxon>Hexapoda</taxon>
        <taxon>Insecta</taxon>
        <taxon>Pterygota</taxon>
        <taxon>Neoptera</taxon>
        <taxon>Endopterygota</taxon>
        <taxon>Hymenoptera</taxon>
        <taxon>Apocrita</taxon>
        <taxon>Aculeata</taxon>
        <taxon>Formicoidea</taxon>
        <taxon>Formicidae</taxon>
        <taxon>Formicinae</taxon>
        <taxon>Camponotus</taxon>
    </lineage>
</organism>
<evidence type="ECO:0000313" key="1">
    <source>
        <dbReference type="EMBL" id="EFN67150.1"/>
    </source>
</evidence>
<feature type="non-terminal residue" evidence="1">
    <location>
        <position position="1"/>
    </location>
</feature>
<reference evidence="1 2" key="1">
    <citation type="journal article" date="2010" name="Science">
        <title>Genomic comparison of the ants Camponotus floridanus and Harpegnathos saltator.</title>
        <authorList>
            <person name="Bonasio R."/>
            <person name="Zhang G."/>
            <person name="Ye C."/>
            <person name="Mutti N.S."/>
            <person name="Fang X."/>
            <person name="Qin N."/>
            <person name="Donahue G."/>
            <person name="Yang P."/>
            <person name="Li Q."/>
            <person name="Li C."/>
            <person name="Zhang P."/>
            <person name="Huang Z."/>
            <person name="Berger S.L."/>
            <person name="Reinberg D."/>
            <person name="Wang J."/>
            <person name="Liebig J."/>
        </authorList>
    </citation>
    <scope>NUCLEOTIDE SEQUENCE [LARGE SCALE GENOMIC DNA]</scope>
    <source>
        <strain evidence="2">C129</strain>
    </source>
</reference>
<dbReference type="EMBL" id="GL439505">
    <property type="protein sequence ID" value="EFN67150.1"/>
    <property type="molecule type" value="Genomic_DNA"/>
</dbReference>
<dbReference type="Proteomes" id="UP000000311">
    <property type="component" value="Unassembled WGS sequence"/>
</dbReference>
<dbReference type="AlphaFoldDB" id="E2AHD7"/>
<dbReference type="InParanoid" id="E2AHD7"/>
<proteinExistence type="predicted"/>
<keyword evidence="2" id="KW-1185">Reference proteome</keyword>
<evidence type="ECO:0000313" key="2">
    <source>
        <dbReference type="Proteomes" id="UP000000311"/>
    </source>
</evidence>
<protein>
    <recommendedName>
        <fullName evidence="3">GIY-YIG domain-containing protein</fullName>
    </recommendedName>
</protein>
<feature type="non-terminal residue" evidence="1">
    <location>
        <position position="85"/>
    </location>
</feature>